<feature type="repeat" description="PPR" evidence="3">
    <location>
        <begin position="261"/>
        <end position="295"/>
    </location>
</feature>
<dbReference type="SUPFAM" id="SSF81901">
    <property type="entry name" value="HCP-like"/>
    <property type="match status" value="1"/>
</dbReference>
<dbReference type="PROSITE" id="PS51375">
    <property type="entry name" value="PPR"/>
    <property type="match status" value="5"/>
</dbReference>
<dbReference type="Proteomes" id="UP000682877">
    <property type="component" value="Chromosome 4"/>
</dbReference>
<feature type="repeat" description="PPR" evidence="3">
    <location>
        <begin position="479"/>
        <end position="513"/>
    </location>
</feature>
<dbReference type="PANTHER" id="PTHR47939">
    <property type="entry name" value="MEMBRANE-ASSOCIATED SALT-INDUCIBLE PROTEIN-LIKE"/>
    <property type="match status" value="1"/>
</dbReference>
<protein>
    <recommendedName>
        <fullName evidence="5">Pentatricopeptide repeat-containing protein-mitochondrial domain-containing protein</fullName>
    </recommendedName>
</protein>
<proteinExistence type="inferred from homology"/>
<dbReference type="EMBL" id="LR999454">
    <property type="protein sequence ID" value="CAE6034488.1"/>
    <property type="molecule type" value="Genomic_DNA"/>
</dbReference>
<comment type="similarity">
    <text evidence="1">Belongs to the PPR family. P subfamily.</text>
</comment>
<feature type="region of interest" description="Disordered" evidence="4">
    <location>
        <begin position="37"/>
        <end position="78"/>
    </location>
</feature>
<evidence type="ECO:0000256" key="3">
    <source>
        <dbReference type="PROSITE-ProRule" id="PRU00708"/>
    </source>
</evidence>
<keyword evidence="2" id="KW-0677">Repeat</keyword>
<accession>A0A8S2A980</accession>
<feature type="repeat" description="PPR" evidence="3">
    <location>
        <begin position="296"/>
        <end position="330"/>
    </location>
</feature>
<evidence type="ECO:0000256" key="4">
    <source>
        <dbReference type="SAM" id="MobiDB-lite"/>
    </source>
</evidence>
<evidence type="ECO:0000256" key="1">
    <source>
        <dbReference type="ARBA" id="ARBA00007626"/>
    </source>
</evidence>
<feature type="compositionally biased region" description="Polar residues" evidence="4">
    <location>
        <begin position="37"/>
        <end position="51"/>
    </location>
</feature>
<dbReference type="FunFam" id="1.25.40.10:FF:001501">
    <property type="entry name" value="Pentatricopeptide repeat-containing protein At2g37230"/>
    <property type="match status" value="1"/>
</dbReference>
<feature type="compositionally biased region" description="Basic and acidic residues" evidence="4">
    <location>
        <begin position="66"/>
        <end position="78"/>
    </location>
</feature>
<dbReference type="Gene3D" id="1.25.40.10">
    <property type="entry name" value="Tetratricopeptide repeat domain"/>
    <property type="match status" value="5"/>
</dbReference>
<dbReference type="AlphaFoldDB" id="A0A8S2A980"/>
<dbReference type="PANTHER" id="PTHR47939:SF5">
    <property type="entry name" value="PENTACOTRIPEPTIDE-REPEAT REGION OF PRORP DOMAIN-CONTAINING PROTEIN"/>
    <property type="match status" value="1"/>
</dbReference>
<feature type="repeat" description="PPR" evidence="3">
    <location>
        <begin position="410"/>
        <end position="444"/>
    </location>
</feature>
<keyword evidence="7" id="KW-1185">Reference proteome</keyword>
<organism evidence="6 7">
    <name type="scientific">Arabidopsis arenosa</name>
    <name type="common">Sand rock-cress</name>
    <name type="synonym">Cardaminopsis arenosa</name>
    <dbReference type="NCBI Taxonomy" id="38785"/>
    <lineage>
        <taxon>Eukaryota</taxon>
        <taxon>Viridiplantae</taxon>
        <taxon>Streptophyta</taxon>
        <taxon>Embryophyta</taxon>
        <taxon>Tracheophyta</taxon>
        <taxon>Spermatophyta</taxon>
        <taxon>Magnoliopsida</taxon>
        <taxon>eudicotyledons</taxon>
        <taxon>Gunneridae</taxon>
        <taxon>Pentapetalae</taxon>
        <taxon>rosids</taxon>
        <taxon>malvids</taxon>
        <taxon>Brassicales</taxon>
        <taxon>Brassicaceae</taxon>
        <taxon>Camelineae</taxon>
        <taxon>Arabidopsis</taxon>
    </lineage>
</organism>
<sequence length="694" mass="78372">MAFISRSKPYQSKARVYLSLPRSSFFSLPRLFSSIEETQTSGDAKPETQSPDAKPETKNLGSTETRPLRERFQRGKRQNHEKLEDTICRMMDNRAWTTRLQNSIRDLVPEWDHSLVYNVLHGAKKLEHALQFFRWTERSGLIRHDRDTHMKMIKMLGEVQKLNHARCILLDMPEKGVPWDEDMFVVLIESYGKAGIVQESVKIFQKMKDLGVERTIKSYNTLFKVILRRGRYMMAKRYFNKMMDEAEKLFVEMKGNNIEPSVVSYTTMIKGYLSVDRVDDGLRIFEEMRSLGIEPNATTYSTLLPGLCDAGKMVEAKNILKSMMAKHIAPKDNSIFLKLLVSQSKAGDMAAATEVLKAMATLNVPAEAGHYGVLIENQCKASAYNRAIKLLDTLIEKEIILRHQDTLEMEPSAYNPIIEYLCNNGQTAKAEVLFRQLMKRGVQDQDALNNLIRGHAKEGNPDSSYEILKIMSRRGVPRESNAYELLIKSYMSKGEPGDAKTALDSMVEDGHVPDSALFRSVIESLFEDGRVQTASRVMMIMIDKNVGIEENMDLIAKILEALLMRGHVEEALGRIDLLNQNGHTADLDSLLSVLSEKGKTIAALKLLDFGLERDLSLEFSSYDKVLDALLGAGKTLNAYSVLCKIMEKGSSTDWKSSDELIKSLNQEGNTKQADVLSRMIKKGQGIKKQNTASL</sequence>
<gene>
    <name evidence="6" type="ORF">AARE701A_LOCUS10733</name>
</gene>
<dbReference type="InterPro" id="IPR002885">
    <property type="entry name" value="PPR_rpt"/>
</dbReference>
<dbReference type="InterPro" id="IPR050667">
    <property type="entry name" value="PPR-containing_protein"/>
</dbReference>
<reference evidence="6" key="1">
    <citation type="submission" date="2021-01" db="EMBL/GenBank/DDBJ databases">
        <authorList>
            <person name="Bezrukov I."/>
        </authorList>
    </citation>
    <scope>NUCLEOTIDE SEQUENCE</scope>
</reference>
<evidence type="ECO:0000313" key="7">
    <source>
        <dbReference type="Proteomes" id="UP000682877"/>
    </source>
</evidence>
<feature type="domain" description="Pentatricopeptide repeat-containing protein-mitochondrial" evidence="5">
    <location>
        <begin position="454"/>
        <end position="572"/>
    </location>
</feature>
<feature type="repeat" description="PPR" evidence="3">
    <location>
        <begin position="180"/>
        <end position="214"/>
    </location>
</feature>
<name>A0A8S2A980_ARAAE</name>
<dbReference type="NCBIfam" id="TIGR00756">
    <property type="entry name" value="PPR"/>
    <property type="match status" value="5"/>
</dbReference>
<evidence type="ECO:0000313" key="6">
    <source>
        <dbReference type="EMBL" id="CAE6034488.1"/>
    </source>
</evidence>
<dbReference type="InterPro" id="IPR057027">
    <property type="entry name" value="TPR_mt"/>
</dbReference>
<evidence type="ECO:0000256" key="2">
    <source>
        <dbReference type="ARBA" id="ARBA00022737"/>
    </source>
</evidence>
<dbReference type="Pfam" id="PF13812">
    <property type="entry name" value="PPR_3"/>
    <property type="match status" value="1"/>
</dbReference>
<evidence type="ECO:0000259" key="5">
    <source>
        <dbReference type="Pfam" id="PF23276"/>
    </source>
</evidence>
<dbReference type="InterPro" id="IPR011990">
    <property type="entry name" value="TPR-like_helical_dom_sf"/>
</dbReference>
<dbReference type="Pfam" id="PF13041">
    <property type="entry name" value="PPR_2"/>
    <property type="match status" value="1"/>
</dbReference>
<dbReference type="Pfam" id="PF23276">
    <property type="entry name" value="TPR_24"/>
    <property type="match status" value="1"/>
</dbReference>
<dbReference type="Pfam" id="PF01535">
    <property type="entry name" value="PPR"/>
    <property type="match status" value="2"/>
</dbReference>